<keyword evidence="3" id="KW-1185">Reference proteome</keyword>
<dbReference type="Pfam" id="PF02627">
    <property type="entry name" value="CMD"/>
    <property type="match status" value="1"/>
</dbReference>
<gene>
    <name evidence="2" type="ORF">GCM10023175_58860</name>
</gene>
<dbReference type="Gene3D" id="1.20.1290.10">
    <property type="entry name" value="AhpD-like"/>
    <property type="match status" value="1"/>
</dbReference>
<dbReference type="RefSeq" id="WP_345425780.1">
    <property type="nucleotide sequence ID" value="NZ_BAABGT010000097.1"/>
</dbReference>
<evidence type="ECO:0000313" key="2">
    <source>
        <dbReference type="EMBL" id="GAA4556501.1"/>
    </source>
</evidence>
<name>A0ABP8S2I6_9PSEU</name>
<dbReference type="Proteomes" id="UP001501598">
    <property type="component" value="Unassembled WGS sequence"/>
</dbReference>
<protein>
    <submittedName>
        <fullName evidence="2">Carboxymuconolactone decarboxylase family protein</fullName>
    </submittedName>
</protein>
<comment type="caution">
    <text evidence="2">The sequence shown here is derived from an EMBL/GenBank/DDBJ whole genome shotgun (WGS) entry which is preliminary data.</text>
</comment>
<accession>A0ABP8S2I6</accession>
<dbReference type="InterPro" id="IPR029032">
    <property type="entry name" value="AhpD-like"/>
</dbReference>
<dbReference type="InterPro" id="IPR003779">
    <property type="entry name" value="CMD-like"/>
</dbReference>
<evidence type="ECO:0000259" key="1">
    <source>
        <dbReference type="Pfam" id="PF02627"/>
    </source>
</evidence>
<feature type="domain" description="Carboxymuconolactone decarboxylase-like" evidence="1">
    <location>
        <begin position="56"/>
        <end position="136"/>
    </location>
</feature>
<dbReference type="PANTHER" id="PTHR34846">
    <property type="entry name" value="4-CARBOXYMUCONOLACTONE DECARBOXYLASE FAMILY PROTEIN (AFU_ORTHOLOGUE AFUA_6G11590)"/>
    <property type="match status" value="1"/>
</dbReference>
<evidence type="ECO:0000313" key="3">
    <source>
        <dbReference type="Proteomes" id="UP001501598"/>
    </source>
</evidence>
<organism evidence="2 3">
    <name type="scientific">Pseudonocardia xishanensis</name>
    <dbReference type="NCBI Taxonomy" id="630995"/>
    <lineage>
        <taxon>Bacteria</taxon>
        <taxon>Bacillati</taxon>
        <taxon>Actinomycetota</taxon>
        <taxon>Actinomycetes</taxon>
        <taxon>Pseudonocardiales</taxon>
        <taxon>Pseudonocardiaceae</taxon>
        <taxon>Pseudonocardia</taxon>
    </lineage>
</organism>
<proteinExistence type="predicted"/>
<dbReference type="EMBL" id="BAABGT010000097">
    <property type="protein sequence ID" value="GAA4556501.1"/>
    <property type="molecule type" value="Genomic_DNA"/>
</dbReference>
<dbReference type="PANTHER" id="PTHR34846:SF11">
    <property type="entry name" value="4-CARBOXYMUCONOLACTONE DECARBOXYLASE FAMILY PROTEIN (AFU_ORTHOLOGUE AFUA_6G11590)"/>
    <property type="match status" value="1"/>
</dbReference>
<reference evidence="3" key="1">
    <citation type="journal article" date="2019" name="Int. J. Syst. Evol. Microbiol.">
        <title>The Global Catalogue of Microorganisms (GCM) 10K type strain sequencing project: providing services to taxonomists for standard genome sequencing and annotation.</title>
        <authorList>
            <consortium name="The Broad Institute Genomics Platform"/>
            <consortium name="The Broad Institute Genome Sequencing Center for Infectious Disease"/>
            <person name="Wu L."/>
            <person name="Ma J."/>
        </authorList>
    </citation>
    <scope>NUCLEOTIDE SEQUENCE [LARGE SCALE GENOMIC DNA]</scope>
    <source>
        <strain evidence="3">JCM 17906</strain>
    </source>
</reference>
<dbReference type="SUPFAM" id="SSF69118">
    <property type="entry name" value="AhpD-like"/>
    <property type="match status" value="1"/>
</dbReference>
<sequence>MSDRLPRLAPAEMTPPQLEVYAAFTGGVRAAPDAAFSLVHPEGGLIGPPNAWLLSPPLAHALEGFGRVLRFELELSARAREIAILLMAFHRRSPFELYAHRLAGRAAGLSDDDIAGLADRVAPASCSSEERAVHAATLALLDRRTLDDTEFAAAVASLGRRGLLELVVLLGWYDSVATQLAVFGVVPPEN</sequence>